<keyword evidence="8 12" id="KW-0732">Signal</keyword>
<keyword evidence="11 12" id="KW-0449">Lipoprotein</keyword>
<reference evidence="15 16" key="1">
    <citation type="submission" date="2010-08" db="EMBL/GenBank/DDBJ databases">
        <title>Complete sequence of Clostridium cellulovorans 743B.</title>
        <authorList>
            <consortium name="US DOE Joint Genome Institute"/>
            <person name="Lucas S."/>
            <person name="Copeland A."/>
            <person name="Lapidus A."/>
            <person name="Cheng J.-F."/>
            <person name="Bruce D."/>
            <person name="Goodwin L."/>
            <person name="Pitluck S."/>
            <person name="Chertkov O."/>
            <person name="Detter J.C."/>
            <person name="Han C."/>
            <person name="Tapia R."/>
            <person name="Land M."/>
            <person name="Hauser L."/>
            <person name="Chang Y.-J."/>
            <person name="Jeffries C."/>
            <person name="Kyrpides N."/>
            <person name="Ivanova N."/>
            <person name="Mikhailova N."/>
            <person name="Hemme C.L."/>
            <person name="Woyke T."/>
        </authorList>
    </citation>
    <scope>NUCLEOTIDE SEQUENCE [LARGE SCALE GENOMIC DNA]</scope>
    <source>
        <strain evidence="16">ATCC 35296 / DSM 3052 / OCM 3 / 743B</strain>
    </source>
</reference>
<dbReference type="AlphaFoldDB" id="D9SL82"/>
<dbReference type="HOGENOM" id="CLU_026228_5_0_9"/>
<evidence type="ECO:0000259" key="14">
    <source>
        <dbReference type="Pfam" id="PF12849"/>
    </source>
</evidence>
<feature type="region of interest" description="Disordered" evidence="13">
    <location>
        <begin position="29"/>
        <end position="50"/>
    </location>
</feature>
<comment type="subunit">
    <text evidence="4 12">The complex is composed of two ATP-binding proteins (PstB), two transmembrane proteins (PstC and PstA) and a solute-binding protein (PstS).</text>
</comment>
<protein>
    <recommendedName>
        <fullName evidence="12">Phosphate-binding protein</fullName>
    </recommendedName>
</protein>
<dbReference type="Gene3D" id="3.40.190.10">
    <property type="entry name" value="Periplasmic binding protein-like II"/>
    <property type="match status" value="2"/>
</dbReference>
<feature type="chain" id="PRO_5039760298" description="Phosphate-binding protein" evidence="12">
    <location>
        <begin position="20"/>
        <end position="300"/>
    </location>
</feature>
<sequence>MKKKTLLITTALMAMTMFAGVLSGCSDDKASTDNKESKTEDTNKDNSNYSGSITAAGSTALQQLVENTSKKFMDKYPDCIINVQGGGSGTGVNQVAEGNIQIGNSDVPAKDKIKDEAKAAELVDTKICAQSFAMVVSKDNKVDNLTKDQIAKIFSGEIKNWKEVGGEDVAIEIINRPATSGTRAVFTKTIMGSVAVKEDLGTAQDSSGTVVTAVEGSKGAISYLSSSYVTDKVKIKALKIDGVENTVANIAANKYPFWSYGYMVTKGEPKNEVKGFIDFLMNDTETIKSMGYIPMSELKK</sequence>
<evidence type="ECO:0000256" key="9">
    <source>
        <dbReference type="ARBA" id="ARBA00023136"/>
    </source>
</evidence>
<dbReference type="CDD" id="cd13653">
    <property type="entry name" value="PBP2_phosphate_like_1"/>
    <property type="match status" value="1"/>
</dbReference>
<dbReference type="NCBIfam" id="TIGR02136">
    <property type="entry name" value="ptsS_2"/>
    <property type="match status" value="1"/>
</dbReference>
<evidence type="ECO:0000256" key="7">
    <source>
        <dbReference type="ARBA" id="ARBA00022592"/>
    </source>
</evidence>
<evidence type="ECO:0000256" key="6">
    <source>
        <dbReference type="ARBA" id="ARBA00022475"/>
    </source>
</evidence>
<dbReference type="SUPFAM" id="SSF53850">
    <property type="entry name" value="Periplasmic binding protein-like II"/>
    <property type="match status" value="1"/>
</dbReference>
<keyword evidence="16" id="KW-1185">Reference proteome</keyword>
<dbReference type="OrthoDB" id="9790048at2"/>
<evidence type="ECO:0000256" key="10">
    <source>
        <dbReference type="ARBA" id="ARBA00023139"/>
    </source>
</evidence>
<dbReference type="GO" id="GO:0006817">
    <property type="term" value="P:phosphate ion transport"/>
    <property type="evidence" value="ECO:0007669"/>
    <property type="project" value="UniProtKB-UniRule"/>
</dbReference>
<evidence type="ECO:0000313" key="15">
    <source>
        <dbReference type="EMBL" id="ADL51598.1"/>
    </source>
</evidence>
<keyword evidence="9" id="KW-0472">Membrane</keyword>
<evidence type="ECO:0000256" key="2">
    <source>
        <dbReference type="ARBA" id="ARBA00004193"/>
    </source>
</evidence>
<accession>D9SL82</accession>
<evidence type="ECO:0000256" key="3">
    <source>
        <dbReference type="ARBA" id="ARBA00008725"/>
    </source>
</evidence>
<feature type="compositionally biased region" description="Basic and acidic residues" evidence="13">
    <location>
        <begin position="29"/>
        <end position="44"/>
    </location>
</feature>
<keyword evidence="7 12" id="KW-0592">Phosphate transport</keyword>
<proteinExistence type="inferred from homology"/>
<dbReference type="PANTHER" id="PTHR30570:SF4">
    <property type="entry name" value="PHOSPHATE-BINDING PROTEIN PSTS 1"/>
    <property type="match status" value="1"/>
</dbReference>
<comment type="similarity">
    <text evidence="3 12">Belongs to the PstS family.</text>
</comment>
<comment type="subcellular location">
    <subcellularLocation>
        <location evidence="2 12">Cell membrane</location>
        <topology evidence="2 12">Lipid-anchor</topology>
    </subcellularLocation>
</comment>
<dbReference type="PANTHER" id="PTHR30570">
    <property type="entry name" value="PERIPLASMIC PHOSPHATE BINDING COMPONENT OF PHOSPHATE ABC TRANSPORTER"/>
    <property type="match status" value="1"/>
</dbReference>
<organism evidence="15 16">
    <name type="scientific">Clostridium cellulovorans (strain ATCC 35296 / DSM 3052 / OCM 3 / 743B)</name>
    <dbReference type="NCBI Taxonomy" id="573061"/>
    <lineage>
        <taxon>Bacteria</taxon>
        <taxon>Bacillati</taxon>
        <taxon>Bacillota</taxon>
        <taxon>Clostridia</taxon>
        <taxon>Eubacteriales</taxon>
        <taxon>Clostridiaceae</taxon>
        <taxon>Clostridium</taxon>
    </lineage>
</organism>
<evidence type="ECO:0000256" key="5">
    <source>
        <dbReference type="ARBA" id="ARBA00022448"/>
    </source>
</evidence>
<comment type="function">
    <text evidence="1">Part of the ABC transporter complex PstSACB involved in phosphate import.</text>
</comment>
<dbReference type="GO" id="GO:0042301">
    <property type="term" value="F:phosphate ion binding"/>
    <property type="evidence" value="ECO:0007669"/>
    <property type="project" value="UniProtKB-UniRule"/>
</dbReference>
<evidence type="ECO:0000256" key="13">
    <source>
        <dbReference type="SAM" id="MobiDB-lite"/>
    </source>
</evidence>
<dbReference type="GO" id="GO:0005886">
    <property type="term" value="C:plasma membrane"/>
    <property type="evidence" value="ECO:0007669"/>
    <property type="project" value="UniProtKB-SubCell"/>
</dbReference>
<evidence type="ECO:0000256" key="12">
    <source>
        <dbReference type="RuleBase" id="RU367119"/>
    </source>
</evidence>
<dbReference type="Pfam" id="PF12849">
    <property type="entry name" value="PBP_like_2"/>
    <property type="match status" value="1"/>
</dbReference>
<dbReference type="RefSeq" id="WP_010077187.1">
    <property type="nucleotide sequence ID" value="NC_014393.1"/>
</dbReference>
<dbReference type="InterPro" id="IPR011862">
    <property type="entry name" value="Phos-bd"/>
</dbReference>
<gene>
    <name evidence="15" type="ordered locus">Clocel_1854</name>
</gene>
<dbReference type="eggNOG" id="COG0226">
    <property type="taxonomic scope" value="Bacteria"/>
</dbReference>
<name>D9SL82_CLOC7</name>
<evidence type="ECO:0000256" key="1">
    <source>
        <dbReference type="ARBA" id="ARBA00002841"/>
    </source>
</evidence>
<keyword evidence="10 12" id="KW-0564">Palmitate</keyword>
<evidence type="ECO:0000313" key="16">
    <source>
        <dbReference type="Proteomes" id="UP000002730"/>
    </source>
</evidence>
<evidence type="ECO:0000256" key="11">
    <source>
        <dbReference type="ARBA" id="ARBA00023288"/>
    </source>
</evidence>
<feature type="signal peptide" evidence="12">
    <location>
        <begin position="1"/>
        <end position="19"/>
    </location>
</feature>
<dbReference type="InterPro" id="IPR050811">
    <property type="entry name" value="Phosphate_ABC_transporter"/>
</dbReference>
<dbReference type="EMBL" id="CP002160">
    <property type="protein sequence ID" value="ADL51598.1"/>
    <property type="molecule type" value="Genomic_DNA"/>
</dbReference>
<keyword evidence="5 12" id="KW-0813">Transport</keyword>
<dbReference type="KEGG" id="ccb:Clocel_1854"/>
<comment type="function">
    <text evidence="12">Involved in the system for phosphate transport across the cytoplasmic membrane.</text>
</comment>
<dbReference type="PROSITE" id="PS51257">
    <property type="entry name" value="PROKAR_LIPOPROTEIN"/>
    <property type="match status" value="1"/>
</dbReference>
<dbReference type="Proteomes" id="UP000002730">
    <property type="component" value="Chromosome"/>
</dbReference>
<keyword evidence="6 12" id="KW-1003">Cell membrane</keyword>
<dbReference type="InterPro" id="IPR024370">
    <property type="entry name" value="PBP_domain"/>
</dbReference>
<evidence type="ECO:0000256" key="8">
    <source>
        <dbReference type="ARBA" id="ARBA00022729"/>
    </source>
</evidence>
<feature type="domain" description="PBP" evidence="14">
    <location>
        <begin position="50"/>
        <end position="283"/>
    </location>
</feature>
<dbReference type="STRING" id="573061.Clocel_1854"/>
<evidence type="ECO:0000256" key="4">
    <source>
        <dbReference type="ARBA" id="ARBA00011529"/>
    </source>
</evidence>